<feature type="transmembrane region" description="Helical" evidence="9">
    <location>
        <begin position="418"/>
        <end position="440"/>
    </location>
</feature>
<evidence type="ECO:0000313" key="12">
    <source>
        <dbReference type="Proteomes" id="UP001268864"/>
    </source>
</evidence>
<keyword evidence="7 9" id="KW-0811">Translocation</keyword>
<protein>
    <recommendedName>
        <fullName evidence="9">Protein-export membrane protein SecD</fullName>
    </recommendedName>
</protein>
<evidence type="ECO:0000256" key="3">
    <source>
        <dbReference type="ARBA" id="ARBA00022475"/>
    </source>
</evidence>
<evidence type="ECO:0000256" key="6">
    <source>
        <dbReference type="ARBA" id="ARBA00022989"/>
    </source>
</evidence>
<keyword evidence="3 9" id="KW-1003">Cell membrane</keyword>
<evidence type="ECO:0000256" key="4">
    <source>
        <dbReference type="ARBA" id="ARBA00022692"/>
    </source>
</evidence>
<keyword evidence="2 9" id="KW-0813">Transport</keyword>
<dbReference type="Pfam" id="PF02355">
    <property type="entry name" value="SecD_SecF_C"/>
    <property type="match status" value="1"/>
</dbReference>
<dbReference type="InterPro" id="IPR048634">
    <property type="entry name" value="SecD_SecF_C"/>
</dbReference>
<dbReference type="RefSeq" id="WP_310900071.1">
    <property type="nucleotide sequence ID" value="NZ_JAMQOS010000002.1"/>
</dbReference>
<evidence type="ECO:0000256" key="8">
    <source>
        <dbReference type="ARBA" id="ARBA00023136"/>
    </source>
</evidence>
<sequence>MSTVRENWRIIVLVVLLLGSTVALFVPGAPPGTSANETAGGEQLTNLQYGIDLSGGARIEAPVVGMTAEGVDVGPNEEAAAQQAVATQLGIDPIDVEVRAAQQAGQNGTVEVFNENVTREQFRAALQAEGYQPATIRDGVTDATRQQMVEVIGEKISTSALSGGRVQEVNSPGGRNFISITAPGRDADDLIDILEERGVVRVYAVYQNDSSGNWTRQEVLSQNDFRDIGNAQTVNNQPQVPVVVRDQAAQRFQDDMAQAGFGNGATCGVEASDHDSVDTIEANCLVTTLNGEPVFVGGVEPSLGQSFADGTFANDPQFVMTTTSMTEARDLQLSLQAGRLPADLDFEAGNQNSLSPALADQFRTNSLITGLLAVLAVSLVVYVRYRRREVALPMIVTALSEVYILLGFVALAQYPLNLSHLAGFIAVIGTGVDDLIIIGDEILQQGEVGTARVFQSRFRKAFWVIGAAAATTIVAMVPLVGFPLGDLSGFAIITIVGVLIGVLVTRPAYGDILRALVLDE</sequence>
<gene>
    <name evidence="9" type="primary">secD</name>
    <name evidence="11" type="ORF">NDI86_08895</name>
</gene>
<evidence type="ECO:0000256" key="7">
    <source>
        <dbReference type="ARBA" id="ARBA00023010"/>
    </source>
</evidence>
<reference evidence="11 12" key="1">
    <citation type="submission" date="2022-06" db="EMBL/GenBank/DDBJ databases">
        <title>Halomicroarcula sp. a new haloarchaeum isolate from saline soil.</title>
        <authorList>
            <person name="Strakova D."/>
            <person name="Galisteo C."/>
            <person name="Sanchez-Porro C."/>
            <person name="Ventosa A."/>
        </authorList>
    </citation>
    <scope>NUCLEOTIDE SEQUENCE [LARGE SCALE GENOMIC DNA]</scope>
    <source>
        <strain evidence="11 12">S3CR25-11</strain>
    </source>
</reference>
<comment type="caution">
    <text evidence="9">Lacks conserved residue(s) required for the propagation of feature annotation.</text>
</comment>
<feature type="transmembrane region" description="Helical" evidence="9">
    <location>
        <begin position="487"/>
        <end position="505"/>
    </location>
</feature>
<evidence type="ECO:0000313" key="11">
    <source>
        <dbReference type="EMBL" id="MDS0282241.1"/>
    </source>
</evidence>
<evidence type="ECO:0000256" key="2">
    <source>
        <dbReference type="ARBA" id="ARBA00022448"/>
    </source>
</evidence>
<evidence type="ECO:0000256" key="1">
    <source>
        <dbReference type="ARBA" id="ARBA00004651"/>
    </source>
</evidence>
<evidence type="ECO:0000256" key="5">
    <source>
        <dbReference type="ARBA" id="ARBA00022927"/>
    </source>
</evidence>
<dbReference type="EMBL" id="JAMQOS010000002">
    <property type="protein sequence ID" value="MDS0282241.1"/>
    <property type="molecule type" value="Genomic_DNA"/>
</dbReference>
<feature type="domain" description="Protein export membrane protein SecD/SecF C-terminal" evidence="10">
    <location>
        <begin position="345"/>
        <end position="504"/>
    </location>
</feature>
<proteinExistence type="inferred from homology"/>
<evidence type="ECO:0000259" key="10">
    <source>
        <dbReference type="Pfam" id="PF02355"/>
    </source>
</evidence>
<comment type="similarity">
    <text evidence="9">Belongs to the SecD/SecF family. SecD subfamily.</text>
</comment>
<feature type="transmembrane region" description="Helical" evidence="9">
    <location>
        <begin position="366"/>
        <end position="383"/>
    </location>
</feature>
<dbReference type="Proteomes" id="UP001268864">
    <property type="component" value="Unassembled WGS sequence"/>
</dbReference>
<dbReference type="HAMAP" id="MF_01463_A">
    <property type="entry name" value="SecD_A"/>
    <property type="match status" value="1"/>
</dbReference>
<dbReference type="SUPFAM" id="SSF82866">
    <property type="entry name" value="Multidrug efflux transporter AcrB transmembrane domain"/>
    <property type="match status" value="1"/>
</dbReference>
<keyword evidence="5 9" id="KW-0653">Protein transport</keyword>
<keyword evidence="6 9" id="KW-1133">Transmembrane helix</keyword>
<accession>A0ABU2FNA7</accession>
<comment type="subunit">
    <text evidence="9">Part of the protein translocation apparatus. Forms a complex with SecF.</text>
</comment>
<keyword evidence="4 9" id="KW-0812">Transmembrane</keyword>
<dbReference type="InterPro" id="IPR022813">
    <property type="entry name" value="SecD/SecF_arch_bac"/>
</dbReference>
<dbReference type="InterPro" id="IPR024912">
    <property type="entry name" value="SecD_arc"/>
</dbReference>
<dbReference type="PANTHER" id="PTHR30081">
    <property type="entry name" value="PROTEIN-EXPORT MEMBRANE PROTEIN SEC"/>
    <property type="match status" value="1"/>
</dbReference>
<dbReference type="NCBIfam" id="NF006215">
    <property type="entry name" value="PRK08343.1-1"/>
    <property type="match status" value="1"/>
</dbReference>
<feature type="transmembrane region" description="Helical" evidence="9">
    <location>
        <begin position="461"/>
        <end position="481"/>
    </location>
</feature>
<comment type="function">
    <text evidence="9">Involved in protein export.</text>
</comment>
<keyword evidence="12" id="KW-1185">Reference proteome</keyword>
<feature type="transmembrane region" description="Helical" evidence="9">
    <location>
        <begin position="390"/>
        <end position="412"/>
    </location>
</feature>
<name>A0ABU2FNA7_9EURY</name>
<dbReference type="Gene3D" id="1.20.1640.10">
    <property type="entry name" value="Multidrug efflux transporter AcrB transmembrane domain"/>
    <property type="match status" value="1"/>
</dbReference>
<comment type="caution">
    <text evidence="11">The sequence shown here is derived from an EMBL/GenBank/DDBJ whole genome shotgun (WGS) entry which is preliminary data.</text>
</comment>
<dbReference type="PANTHER" id="PTHR30081:SF1">
    <property type="entry name" value="PROTEIN TRANSLOCASE SUBUNIT SECD"/>
    <property type="match status" value="1"/>
</dbReference>
<keyword evidence="8 9" id="KW-0472">Membrane</keyword>
<comment type="subcellular location">
    <subcellularLocation>
        <location evidence="1 9">Cell membrane</location>
        <topology evidence="1 9">Multi-pass membrane protein</topology>
    </subcellularLocation>
</comment>
<organism evidence="11 12">
    <name type="scientific">Haloarcula onubensis</name>
    <dbReference type="NCBI Taxonomy" id="2950539"/>
    <lineage>
        <taxon>Archaea</taxon>
        <taxon>Methanobacteriati</taxon>
        <taxon>Methanobacteriota</taxon>
        <taxon>Stenosarchaea group</taxon>
        <taxon>Halobacteria</taxon>
        <taxon>Halobacteriales</taxon>
        <taxon>Haloarculaceae</taxon>
        <taxon>Haloarcula</taxon>
    </lineage>
</organism>
<evidence type="ECO:0000256" key="9">
    <source>
        <dbReference type="HAMAP-Rule" id="MF_01463"/>
    </source>
</evidence>